<keyword evidence="3" id="KW-1185">Reference proteome</keyword>
<organism evidence="2 3">
    <name type="scientific">Rhodotorula mucilaginosa</name>
    <name type="common">Yeast</name>
    <name type="synonym">Rhodotorula rubra</name>
    <dbReference type="NCBI Taxonomy" id="5537"/>
    <lineage>
        <taxon>Eukaryota</taxon>
        <taxon>Fungi</taxon>
        <taxon>Dikarya</taxon>
        <taxon>Basidiomycota</taxon>
        <taxon>Pucciniomycotina</taxon>
        <taxon>Microbotryomycetes</taxon>
        <taxon>Sporidiobolales</taxon>
        <taxon>Sporidiobolaceae</taxon>
        <taxon>Rhodotorula</taxon>
    </lineage>
</organism>
<gene>
    <name evidence="2" type="ORF">C6P46_003390</name>
</gene>
<feature type="compositionally biased region" description="Basic and acidic residues" evidence="1">
    <location>
        <begin position="91"/>
        <end position="111"/>
    </location>
</feature>
<dbReference type="EMBL" id="PUHQ01000271">
    <property type="protein sequence ID" value="KAG0653211.1"/>
    <property type="molecule type" value="Genomic_DNA"/>
</dbReference>
<accession>A0A9P7B1D1</accession>
<dbReference type="AlphaFoldDB" id="A0A9P7B1D1"/>
<feature type="region of interest" description="Disordered" evidence="1">
    <location>
        <begin position="89"/>
        <end position="139"/>
    </location>
</feature>
<comment type="caution">
    <text evidence="2">The sequence shown here is derived from an EMBL/GenBank/DDBJ whole genome shotgun (WGS) entry which is preliminary data.</text>
</comment>
<sequence>MATPTNANAPAAASSAPAGTLDMCNAANVDRYLDYFTDVEDGKRSVTLYTKFYGGAYRYVQGGTYGHTAQAPKLVEFALERTFGKTADWSKLPDRSHEDHVNRQREFEQRRSNKTHKIKSGGGPNKPANDTAGAQGRQPRAVTDVTLKQEYNKGWADGTRDGRKAALDELKIPAEIADAYRRAMDYFSTGGACPEYHYEVPGAMVVFIRTSEFDNWSRCWVGVPTFASLGIVFPF</sequence>
<protein>
    <submittedName>
        <fullName evidence="2">Uncharacterized protein</fullName>
    </submittedName>
</protein>
<proteinExistence type="predicted"/>
<reference evidence="2 3" key="1">
    <citation type="submission" date="2020-11" db="EMBL/GenBank/DDBJ databases">
        <title>Kefir isolates.</title>
        <authorList>
            <person name="Marcisauskas S."/>
            <person name="Kim Y."/>
            <person name="Blasche S."/>
        </authorList>
    </citation>
    <scope>NUCLEOTIDE SEQUENCE [LARGE SCALE GENOMIC DNA]</scope>
    <source>
        <strain evidence="2 3">KR</strain>
    </source>
</reference>
<evidence type="ECO:0000313" key="2">
    <source>
        <dbReference type="EMBL" id="KAG0653211.1"/>
    </source>
</evidence>
<evidence type="ECO:0000313" key="3">
    <source>
        <dbReference type="Proteomes" id="UP000777482"/>
    </source>
</evidence>
<dbReference type="Proteomes" id="UP000777482">
    <property type="component" value="Unassembled WGS sequence"/>
</dbReference>
<evidence type="ECO:0000256" key="1">
    <source>
        <dbReference type="SAM" id="MobiDB-lite"/>
    </source>
</evidence>
<name>A0A9P7B1D1_RHOMI</name>